<name>A0AAQ1UIJ6_9BACT</name>
<accession>A0AAQ1UIJ6</accession>
<organism evidence="1 2">
    <name type="scientific">Segatella buccae</name>
    <dbReference type="NCBI Taxonomy" id="28126"/>
    <lineage>
        <taxon>Bacteria</taxon>
        <taxon>Pseudomonadati</taxon>
        <taxon>Bacteroidota</taxon>
        <taxon>Bacteroidia</taxon>
        <taxon>Bacteroidales</taxon>
        <taxon>Prevotellaceae</taxon>
        <taxon>Segatella</taxon>
    </lineage>
</organism>
<evidence type="ECO:0000313" key="1">
    <source>
        <dbReference type="EMBL" id="SUB80017.1"/>
    </source>
</evidence>
<dbReference type="PROSITE" id="PS51257">
    <property type="entry name" value="PROKAR_LIPOPROTEIN"/>
    <property type="match status" value="1"/>
</dbReference>
<protein>
    <submittedName>
        <fullName evidence="1">Uncharacterized protein</fullName>
    </submittedName>
</protein>
<sequence length="189" mass="21592">MKRAKIITAIAIGLILAGCISRQQDSSLDVMNKIDSSVIKPSLKEIIYKYIKHHPDYKSYTIVTDVALTDPLSDEPYCYFIISPSYQYDGEYKEFNTKCPASYFKFDNKIVFIASKADELTAHQERLKTYNSYTDSMTTEKYINACWLIRIQKNIGSSEIVSTNVKNFIGIKQLKSAKFKAPISDKHKS</sequence>
<gene>
    <name evidence="1" type="ORF">NCTC13063_01294</name>
</gene>
<dbReference type="Proteomes" id="UP000255283">
    <property type="component" value="Unassembled WGS sequence"/>
</dbReference>
<comment type="caution">
    <text evidence="1">The sequence shown here is derived from an EMBL/GenBank/DDBJ whole genome shotgun (WGS) entry which is preliminary data.</text>
</comment>
<proteinExistence type="predicted"/>
<dbReference type="EMBL" id="UGTJ01000001">
    <property type="protein sequence ID" value="SUB80017.1"/>
    <property type="molecule type" value="Genomic_DNA"/>
</dbReference>
<reference evidence="1 2" key="1">
    <citation type="submission" date="2018-06" db="EMBL/GenBank/DDBJ databases">
        <authorList>
            <consortium name="Pathogen Informatics"/>
            <person name="Doyle S."/>
        </authorList>
    </citation>
    <scope>NUCLEOTIDE SEQUENCE [LARGE SCALE GENOMIC DNA]</scope>
    <source>
        <strain evidence="1 2">NCTC13063</strain>
    </source>
</reference>
<dbReference type="AlphaFoldDB" id="A0AAQ1UIJ6"/>
<dbReference type="RefSeq" id="WP_115153608.1">
    <property type="nucleotide sequence ID" value="NZ_DBFWLE010000007.1"/>
</dbReference>
<evidence type="ECO:0000313" key="2">
    <source>
        <dbReference type="Proteomes" id="UP000255283"/>
    </source>
</evidence>